<evidence type="ECO:0000313" key="9">
    <source>
        <dbReference type="EMBL" id="OEJ87553.1"/>
    </source>
</evidence>
<evidence type="ECO:0000256" key="2">
    <source>
        <dbReference type="ARBA" id="ARBA00019062"/>
    </source>
</evidence>
<dbReference type="OrthoDB" id="29098at2759"/>
<dbReference type="InterPro" id="IPR019024">
    <property type="entry name" value="RNase_H2_suB_wHTH"/>
</dbReference>
<dbReference type="GO" id="GO:0032299">
    <property type="term" value="C:ribonuclease H2 complex"/>
    <property type="evidence" value="ECO:0007669"/>
    <property type="project" value="InterPro"/>
</dbReference>
<protein>
    <recommendedName>
        <fullName evidence="2">Ribonuclease H2 subunit B</fullName>
    </recommendedName>
    <alternativeName>
        <fullName evidence="5">Ribonuclease HI subunit B</fullName>
    </alternativeName>
</protein>
<comment type="subcellular location">
    <subcellularLocation>
        <location evidence="1">Nucleus</location>
    </subcellularLocation>
</comment>
<dbReference type="PANTHER" id="PTHR13383">
    <property type="entry name" value="RIBONUCLEASE H2 SUBUNIT B"/>
    <property type="match status" value="1"/>
</dbReference>
<reference evidence="10" key="1">
    <citation type="journal article" date="2016" name="Genome Announc.">
        <title>Genome sequences of three species of Hanseniaspora isolated from spontaneous wine fermentations.</title>
        <authorList>
            <person name="Sternes P.R."/>
            <person name="Lee D."/>
            <person name="Kutyna D.R."/>
            <person name="Borneman A.R."/>
        </authorList>
    </citation>
    <scope>NUCLEOTIDE SEQUENCE [LARGE SCALE GENOMIC DNA]</scope>
    <source>
        <strain evidence="10">AWRI3578</strain>
    </source>
</reference>
<evidence type="ECO:0000256" key="6">
    <source>
        <dbReference type="SAM" id="MobiDB-lite"/>
    </source>
</evidence>
<dbReference type="InterPro" id="IPR040456">
    <property type="entry name" value="RNase_H2_suB"/>
</dbReference>
<accession>A0A1E5RLX7</accession>
<dbReference type="Proteomes" id="UP000095605">
    <property type="component" value="Unassembled WGS sequence"/>
</dbReference>
<evidence type="ECO:0000256" key="3">
    <source>
        <dbReference type="ARBA" id="ARBA00023242"/>
    </source>
</evidence>
<evidence type="ECO:0000256" key="5">
    <source>
        <dbReference type="ARBA" id="ARBA00033464"/>
    </source>
</evidence>
<keyword evidence="3" id="KW-0539">Nucleus</keyword>
<dbReference type="InterPro" id="IPR041195">
    <property type="entry name" value="Rnh202_N"/>
</dbReference>
<evidence type="ECO:0000259" key="7">
    <source>
        <dbReference type="Pfam" id="PF09468"/>
    </source>
</evidence>
<feature type="region of interest" description="Disordered" evidence="6">
    <location>
        <begin position="285"/>
        <end position="304"/>
    </location>
</feature>
<dbReference type="GO" id="GO:0006401">
    <property type="term" value="P:RNA catabolic process"/>
    <property type="evidence" value="ECO:0007669"/>
    <property type="project" value="TreeGrafter"/>
</dbReference>
<dbReference type="EMBL" id="LPNL01000004">
    <property type="protein sequence ID" value="OEJ87553.1"/>
    <property type="molecule type" value="Genomic_DNA"/>
</dbReference>
<proteinExistence type="predicted"/>
<dbReference type="AlphaFoldDB" id="A0A1E5RLX7"/>
<evidence type="ECO:0000313" key="10">
    <source>
        <dbReference type="Proteomes" id="UP000095605"/>
    </source>
</evidence>
<comment type="caution">
    <text evidence="9">The sequence shown here is derived from an EMBL/GenBank/DDBJ whole genome shotgun (WGS) entry which is preliminary data.</text>
</comment>
<feature type="domain" description="Ribonuclease H2 subunit B wHTH" evidence="7">
    <location>
        <begin position="100"/>
        <end position="239"/>
    </location>
</feature>
<dbReference type="PANTHER" id="PTHR13383:SF11">
    <property type="entry name" value="RIBONUCLEASE H2 SUBUNIT B"/>
    <property type="match status" value="1"/>
</dbReference>
<comment type="function">
    <text evidence="4">Non catalytic subunit of RNase H2, an endonuclease that specifically degrades the RNA of RNA:DNA hybrids. Participates in DNA replication, possibly by mediating the removal of lagging-strand Okazaki fragment RNA primers during DNA replication. Mediates the excision of single ribonucleotides from DNA:RNA duplexes.</text>
</comment>
<sequence>MTTKSLVFIPESLTKKNQIITLNHPNYEENNSDITLLLSDGSDNDEQKVYWIQQNKFGKSQEGSNLTVKSTFYFKTHELQKGGIINNDSIYFSTDYDLAFSLLSHFYKTHKMDFISKDFESKFETLNDLHIGLFESNNNWKYINKNLLKKSLMKLCHSIEEDLGGDTMEVFFKMTDVKLLEFFEMKIEKIAKDFPQRLLQKINNMYPALSIQSERIQEQAKYFYSLQLMASLVPFKVYEYVNAKFRTSLYPDFVNYIEVDYKKTIEQNQQEELLLKSAKSLNQGLQSNVPHESGSTKKKVKTKVVPKSKGLDSFFKVKK</sequence>
<evidence type="ECO:0000256" key="1">
    <source>
        <dbReference type="ARBA" id="ARBA00004123"/>
    </source>
</evidence>
<dbReference type="GO" id="GO:0005654">
    <property type="term" value="C:nucleoplasm"/>
    <property type="evidence" value="ECO:0007669"/>
    <property type="project" value="TreeGrafter"/>
</dbReference>
<name>A0A1E5RLX7_9ASCO</name>
<organism evidence="9 10">
    <name type="scientific">Hanseniaspora opuntiae</name>
    <dbReference type="NCBI Taxonomy" id="211096"/>
    <lineage>
        <taxon>Eukaryota</taxon>
        <taxon>Fungi</taxon>
        <taxon>Dikarya</taxon>
        <taxon>Ascomycota</taxon>
        <taxon>Saccharomycotina</taxon>
        <taxon>Saccharomycetes</taxon>
        <taxon>Saccharomycodales</taxon>
        <taxon>Saccharomycodaceae</taxon>
        <taxon>Hanseniaspora</taxon>
    </lineage>
</organism>
<gene>
    <name evidence="9" type="ORF">AWRI3578_g1439</name>
</gene>
<dbReference type="Pfam" id="PF17745">
    <property type="entry name" value="Ydr279_N"/>
    <property type="match status" value="1"/>
</dbReference>
<feature type="domain" description="Rnh202 triple barrel" evidence="8">
    <location>
        <begin position="9"/>
        <end position="97"/>
    </location>
</feature>
<evidence type="ECO:0000256" key="4">
    <source>
        <dbReference type="ARBA" id="ARBA00024778"/>
    </source>
</evidence>
<dbReference type="Pfam" id="PF09468">
    <property type="entry name" value="RNase_H2-Ydr279"/>
    <property type="match status" value="1"/>
</dbReference>
<keyword evidence="10" id="KW-1185">Reference proteome</keyword>
<evidence type="ECO:0000259" key="8">
    <source>
        <dbReference type="Pfam" id="PF17745"/>
    </source>
</evidence>